<dbReference type="AlphaFoldDB" id="A0A085G441"/>
<dbReference type="OrthoDB" id="5674026at2"/>
<dbReference type="SUPFAM" id="SSF141452">
    <property type="entry name" value="Hcp1-like"/>
    <property type="match status" value="1"/>
</dbReference>
<dbReference type="PANTHER" id="PTHR34319:SF7">
    <property type="entry name" value="HNH ENDONUCLEASE DOMAIN-CONTAINING PROTEIN"/>
    <property type="match status" value="1"/>
</dbReference>
<proteinExistence type="predicted"/>
<comment type="caution">
    <text evidence="1">The sequence shown here is derived from an EMBL/GenBank/DDBJ whole genome shotgun (WGS) entry which is preliminary data.</text>
</comment>
<gene>
    <name evidence="1" type="ORF">GBAG_3259</name>
</gene>
<dbReference type="STRING" id="1006004.GBAG_3259"/>
<dbReference type="InterPro" id="IPR052947">
    <property type="entry name" value="T6SS_Hcp1_domain"/>
</dbReference>
<accession>A0A085G441</accession>
<dbReference type="Pfam" id="PF05638">
    <property type="entry name" value="T6SS_HCP"/>
    <property type="match status" value="1"/>
</dbReference>
<dbReference type="InterPro" id="IPR008514">
    <property type="entry name" value="T6SS_Hcp"/>
</dbReference>
<reference evidence="1 2" key="1">
    <citation type="submission" date="2014-05" db="EMBL/GenBank/DDBJ databases">
        <title>ATOL: Assembling a taxonomically balanced genome-scale reconstruction of the evolutionary history of the Enterobacteriaceae.</title>
        <authorList>
            <person name="Plunkett G.III."/>
            <person name="Neeno-Eckwall E.C."/>
            <person name="Glasner J.D."/>
            <person name="Perna N.T."/>
        </authorList>
    </citation>
    <scope>NUCLEOTIDE SEQUENCE [LARGE SCALE GENOMIC DNA]</scope>
    <source>
        <strain evidence="1 2">ATCC 33320</strain>
    </source>
</reference>
<dbReference type="NCBIfam" id="TIGR03344">
    <property type="entry name" value="VI_effect_Hcp1"/>
    <property type="match status" value="1"/>
</dbReference>
<dbReference type="Proteomes" id="UP000028653">
    <property type="component" value="Unassembled WGS sequence"/>
</dbReference>
<evidence type="ECO:0000313" key="1">
    <source>
        <dbReference type="EMBL" id="KFC78486.1"/>
    </source>
</evidence>
<organism evidence="1 2">
    <name type="scientific">Buttiauxella agrestis ATCC 33320</name>
    <dbReference type="NCBI Taxonomy" id="1006004"/>
    <lineage>
        <taxon>Bacteria</taxon>
        <taxon>Pseudomonadati</taxon>
        <taxon>Pseudomonadota</taxon>
        <taxon>Gammaproteobacteria</taxon>
        <taxon>Enterobacterales</taxon>
        <taxon>Enterobacteriaceae</taxon>
        <taxon>Buttiauxella</taxon>
    </lineage>
</organism>
<dbReference type="EMBL" id="JMPI01000057">
    <property type="protein sequence ID" value="KFC78486.1"/>
    <property type="molecule type" value="Genomic_DNA"/>
</dbReference>
<dbReference type="InterPro" id="IPR036624">
    <property type="entry name" value="Hcp1-lik_sf"/>
</dbReference>
<dbReference type="RefSeq" id="WP_034497993.1">
    <property type="nucleotide sequence ID" value="NZ_JMPI01000057.1"/>
</dbReference>
<dbReference type="Gene3D" id="2.30.110.20">
    <property type="entry name" value="Hcp1-like"/>
    <property type="match status" value="1"/>
</dbReference>
<protein>
    <submittedName>
        <fullName evidence="1">Hcp family secreted protein</fullName>
    </submittedName>
</protein>
<sequence>MAHSIYMSLTGNKQGLISQGCSSIESIGNRCQLSHADQIQLLSFKHHILCDKNVNHLPVTLIKAIDKATPLLGVAISNQEELTLVIDFYRTASHGRQEKYFTIKINRAVIVEMFIDYPHSVTQSEVQPEEVISLRYNDITWEHHAAGTCGYSFWEDRV</sequence>
<dbReference type="eggNOG" id="COG3157">
    <property type="taxonomic scope" value="Bacteria"/>
</dbReference>
<keyword evidence="2" id="KW-1185">Reference proteome</keyword>
<evidence type="ECO:0000313" key="2">
    <source>
        <dbReference type="Proteomes" id="UP000028653"/>
    </source>
</evidence>
<dbReference type="PANTHER" id="PTHR34319">
    <property type="entry name" value="MAJOR EXPORTED PROTEIN"/>
    <property type="match status" value="1"/>
</dbReference>
<name>A0A085G441_9ENTR</name>